<dbReference type="Proteomes" id="UP001144347">
    <property type="component" value="Unassembled WGS sequence"/>
</dbReference>
<dbReference type="RefSeq" id="WP_269427681.1">
    <property type="nucleotide sequence ID" value="NZ_JAPWGM010000003.1"/>
</dbReference>
<proteinExistence type="predicted"/>
<gene>
    <name evidence="2" type="ORF">O0955_11505</name>
</gene>
<evidence type="ECO:0000256" key="1">
    <source>
        <dbReference type="SAM" id="Phobius"/>
    </source>
</evidence>
<keyword evidence="1" id="KW-0472">Membrane</keyword>
<keyword evidence="1" id="KW-0812">Transmembrane</keyword>
<keyword evidence="3" id="KW-1185">Reference proteome</keyword>
<accession>A0ABT4L9P0</accession>
<feature type="transmembrane region" description="Helical" evidence="1">
    <location>
        <begin position="174"/>
        <end position="196"/>
    </location>
</feature>
<feature type="transmembrane region" description="Helical" evidence="1">
    <location>
        <begin position="21"/>
        <end position="43"/>
    </location>
</feature>
<feature type="transmembrane region" description="Helical" evidence="1">
    <location>
        <begin position="257"/>
        <end position="276"/>
    </location>
</feature>
<feature type="transmembrane region" description="Helical" evidence="1">
    <location>
        <begin position="96"/>
        <end position="125"/>
    </location>
</feature>
<keyword evidence="1" id="KW-1133">Transmembrane helix</keyword>
<feature type="transmembrane region" description="Helical" evidence="1">
    <location>
        <begin position="145"/>
        <end position="165"/>
    </location>
</feature>
<sequence>MHFSFPRFFNLFIKQWAENKKLYLLGAIAVPIILATITLFFPITDSRLTSEVQNIIFGFSLFIFGGIFGSSLLSVYTPKSSGIRMLMLPVSSLEKLLVAVIYGLVLFPLLYFILGYPVMLLVHQLDSEVFGNLNRSISVTPRNIKIIYCLFLMIQSFVLFCSLYFKKFIFLKAFLSFIIIFLFFSLLNGLIIKIILSDTQPTEFSQTYQKKMNEMGIDPKKINFENATDNASLFSDMVFKSKYSDHNKIKADETVNWIPFSLCVIIFISLLTASLFKLKETQL</sequence>
<dbReference type="EMBL" id="JAPWGM010000003">
    <property type="protein sequence ID" value="MCZ4244626.1"/>
    <property type="molecule type" value="Genomic_DNA"/>
</dbReference>
<name>A0ABT4L9P0_9SPHI</name>
<comment type="caution">
    <text evidence="2">The sequence shown here is derived from an EMBL/GenBank/DDBJ whole genome shotgun (WGS) entry which is preliminary data.</text>
</comment>
<evidence type="ECO:0000313" key="3">
    <source>
        <dbReference type="Proteomes" id="UP001144347"/>
    </source>
</evidence>
<feature type="transmembrane region" description="Helical" evidence="1">
    <location>
        <begin position="55"/>
        <end position="76"/>
    </location>
</feature>
<reference evidence="2" key="1">
    <citation type="submission" date="2022-12" db="EMBL/GenBank/DDBJ databases">
        <title>Genome sequence of HCMS5-2.</title>
        <authorList>
            <person name="Woo H."/>
        </authorList>
    </citation>
    <scope>NUCLEOTIDE SEQUENCE</scope>
    <source>
        <strain evidence="2">HCMS5-2</strain>
    </source>
</reference>
<organism evidence="2 3">
    <name type="scientific">Pedobacter punctiformis</name>
    <dbReference type="NCBI Taxonomy" id="3004097"/>
    <lineage>
        <taxon>Bacteria</taxon>
        <taxon>Pseudomonadati</taxon>
        <taxon>Bacteroidota</taxon>
        <taxon>Sphingobacteriia</taxon>
        <taxon>Sphingobacteriales</taxon>
        <taxon>Sphingobacteriaceae</taxon>
        <taxon>Pedobacter</taxon>
    </lineage>
</organism>
<protein>
    <recommendedName>
        <fullName evidence="4">ABC transporter permease</fullName>
    </recommendedName>
</protein>
<evidence type="ECO:0000313" key="2">
    <source>
        <dbReference type="EMBL" id="MCZ4244626.1"/>
    </source>
</evidence>
<evidence type="ECO:0008006" key="4">
    <source>
        <dbReference type="Google" id="ProtNLM"/>
    </source>
</evidence>